<keyword evidence="1" id="KW-0479">Metal-binding</keyword>
<keyword evidence="1" id="KW-0862">Zinc</keyword>
<dbReference type="InterPro" id="IPR001841">
    <property type="entry name" value="Znf_RING"/>
</dbReference>
<sequence length="224" mass="25431">MDVKSPWSVVQEFFFLKYYCALPDDLAVLPVTVETILLLNLTAKTLLELAEQDANGFVIYERCVADVRVKCYQACVVIEEMGASFCLGKLIAQPVHRMSDSFNYDVACCTDLLLCTDVIDETVANIIKLSEAIRHSKEYAARLYQACASNPHDCAVCGSRHTMTTECGHHFCYECFVKASDVKVECPVCRNATKFRYKRDNAPADLLDTVRSHYRDQELTWRKK</sequence>
<feature type="domain" description="RING-type" evidence="2">
    <location>
        <begin position="154"/>
        <end position="190"/>
    </location>
</feature>
<dbReference type="SMART" id="SM00184">
    <property type="entry name" value="RING"/>
    <property type="match status" value="1"/>
</dbReference>
<dbReference type="Gene3D" id="3.30.40.10">
    <property type="entry name" value="Zinc/RING finger domain, C3HC4 (zinc finger)"/>
    <property type="match status" value="1"/>
</dbReference>
<evidence type="ECO:0000259" key="2">
    <source>
        <dbReference type="PROSITE" id="PS50089"/>
    </source>
</evidence>
<accession>A0A1S5YDW0</accession>
<evidence type="ECO:0000256" key="1">
    <source>
        <dbReference type="PROSITE-ProRule" id="PRU00175"/>
    </source>
</evidence>
<protein>
    <submittedName>
        <fullName evidence="3">ORF14</fullName>
    </submittedName>
</protein>
<keyword evidence="1" id="KW-0863">Zinc-finger</keyword>
<dbReference type="EMBL" id="KX855660">
    <property type="protein sequence ID" value="AQQ80281.1"/>
    <property type="molecule type" value="Genomic_DNA"/>
</dbReference>
<dbReference type="GO" id="GO:0008270">
    <property type="term" value="F:zinc ion binding"/>
    <property type="evidence" value="ECO:0007669"/>
    <property type="project" value="UniProtKB-KW"/>
</dbReference>
<evidence type="ECO:0000313" key="3">
    <source>
        <dbReference type="EMBL" id="AQQ80281.1"/>
    </source>
</evidence>
<dbReference type="GeneID" id="39105845"/>
<organism evidence="3 4">
    <name type="scientific">Betabaculovirus altermyunipunctae</name>
    <dbReference type="NCBI Taxonomy" id="3051996"/>
    <lineage>
        <taxon>Viruses</taxon>
        <taxon>Viruses incertae sedis</taxon>
        <taxon>Naldaviricetes</taxon>
        <taxon>Lefavirales</taxon>
        <taxon>Baculoviridae</taxon>
        <taxon>Betabaculovirus</taxon>
    </lineage>
</organism>
<dbReference type="RefSeq" id="YP_009345732.1">
    <property type="nucleotide sequence ID" value="NC_033780.2"/>
</dbReference>
<dbReference type="Proteomes" id="UP000203651">
    <property type="component" value="Segment"/>
</dbReference>
<dbReference type="InterPro" id="IPR013083">
    <property type="entry name" value="Znf_RING/FYVE/PHD"/>
</dbReference>
<name>A0A1S5YDW0_9BBAC</name>
<dbReference type="PROSITE" id="PS50089">
    <property type="entry name" value="ZF_RING_2"/>
    <property type="match status" value="1"/>
</dbReference>
<evidence type="ECO:0000313" key="4">
    <source>
        <dbReference type="Proteomes" id="UP000203651"/>
    </source>
</evidence>
<reference evidence="3 4" key="1">
    <citation type="journal article" date="2017" name="PLoS ONE">
        <title>The Complete Genome Sequence of a Second Distinct Betabaculovirus from the True Armyworm, Mythimna unipuncta.</title>
        <authorList>
            <person name="Harrison R.L."/>
            <person name="Rowley D.L."/>
            <person name="Mowery J."/>
            <person name="Bauchan G.R."/>
            <person name="Theilmann D.A."/>
            <person name="Rohrmann G.F."/>
            <person name="Erlandson M.A."/>
        </authorList>
    </citation>
    <scope>NUCLEOTIDE SEQUENCE [LARGE SCALE GENOMIC DNA]</scope>
    <source>
        <strain evidence="3">MyunGV#8</strain>
    </source>
</reference>
<dbReference type="KEGG" id="vg:39105845"/>
<dbReference type="SUPFAM" id="SSF57850">
    <property type="entry name" value="RING/U-box"/>
    <property type="match status" value="1"/>
</dbReference>
<dbReference type="Pfam" id="PF13923">
    <property type="entry name" value="zf-C3HC4_2"/>
    <property type="match status" value="1"/>
</dbReference>
<keyword evidence="4" id="KW-1185">Reference proteome</keyword>
<proteinExistence type="predicted"/>